<dbReference type="PANTHER" id="PTHR43272:SF33">
    <property type="entry name" value="AMP-BINDING DOMAIN-CONTAINING PROTEIN-RELATED"/>
    <property type="match status" value="1"/>
</dbReference>
<evidence type="ECO:0000256" key="2">
    <source>
        <dbReference type="ARBA" id="ARBA00022840"/>
    </source>
</evidence>
<comment type="caution">
    <text evidence="5">The sequence shown here is derived from an EMBL/GenBank/DDBJ whole genome shotgun (WGS) entry which is preliminary data.</text>
</comment>
<accession>A0ABU9D6I1</accession>
<evidence type="ECO:0000313" key="6">
    <source>
        <dbReference type="Proteomes" id="UP001446205"/>
    </source>
</evidence>
<proteinExistence type="predicted"/>
<name>A0ABU9D6I1_9PROT</name>
<dbReference type="InterPro" id="IPR020845">
    <property type="entry name" value="AMP-binding_CS"/>
</dbReference>
<dbReference type="PROSITE" id="PS00455">
    <property type="entry name" value="AMP_BINDING"/>
    <property type="match status" value="1"/>
</dbReference>
<evidence type="ECO:0000259" key="4">
    <source>
        <dbReference type="Pfam" id="PF00501"/>
    </source>
</evidence>
<evidence type="ECO:0000313" key="5">
    <source>
        <dbReference type="EMBL" id="MEK8088931.1"/>
    </source>
</evidence>
<evidence type="ECO:0000256" key="1">
    <source>
        <dbReference type="ARBA" id="ARBA00022741"/>
    </source>
</evidence>
<dbReference type="Pfam" id="PF23562">
    <property type="entry name" value="AMP-binding_C_3"/>
    <property type="match status" value="1"/>
</dbReference>
<comment type="catalytic activity">
    <reaction evidence="3">
        <text>a long-chain fatty acid + ATP + CoA = a long-chain fatty acyl-CoA + AMP + diphosphate</text>
        <dbReference type="Rhea" id="RHEA:15421"/>
        <dbReference type="ChEBI" id="CHEBI:30616"/>
        <dbReference type="ChEBI" id="CHEBI:33019"/>
        <dbReference type="ChEBI" id="CHEBI:57287"/>
        <dbReference type="ChEBI" id="CHEBI:57560"/>
        <dbReference type="ChEBI" id="CHEBI:83139"/>
        <dbReference type="ChEBI" id="CHEBI:456215"/>
        <dbReference type="EC" id="6.2.1.3"/>
    </reaction>
    <physiologicalReaction direction="left-to-right" evidence="3">
        <dbReference type="Rhea" id="RHEA:15422"/>
    </physiologicalReaction>
</comment>
<dbReference type="InterPro" id="IPR000873">
    <property type="entry name" value="AMP-dep_synth/lig_dom"/>
</dbReference>
<keyword evidence="5" id="KW-0436">Ligase</keyword>
<dbReference type="EMBL" id="JBBPCO010000003">
    <property type="protein sequence ID" value="MEK8088931.1"/>
    <property type="molecule type" value="Genomic_DNA"/>
</dbReference>
<dbReference type="CDD" id="cd05907">
    <property type="entry name" value="VL_LC_FACS_like"/>
    <property type="match status" value="1"/>
</dbReference>
<feature type="domain" description="AMP-dependent synthetase/ligase" evidence="4">
    <location>
        <begin position="19"/>
        <end position="415"/>
    </location>
</feature>
<dbReference type="Gene3D" id="3.30.300.30">
    <property type="match status" value="1"/>
</dbReference>
<organism evidence="5 6">
    <name type="scientific">Thermithiobacillus plumbiphilus</name>
    <dbReference type="NCBI Taxonomy" id="1729899"/>
    <lineage>
        <taxon>Bacteria</taxon>
        <taxon>Pseudomonadati</taxon>
        <taxon>Pseudomonadota</taxon>
        <taxon>Acidithiobacillia</taxon>
        <taxon>Acidithiobacillales</taxon>
        <taxon>Thermithiobacillaceae</taxon>
        <taxon>Thermithiobacillus</taxon>
    </lineage>
</organism>
<dbReference type="PANTHER" id="PTHR43272">
    <property type="entry name" value="LONG-CHAIN-FATTY-ACID--COA LIGASE"/>
    <property type="match status" value="1"/>
</dbReference>
<protein>
    <submittedName>
        <fullName evidence="5">Long-chain fatty acid--CoA ligase</fullName>
    </submittedName>
</protein>
<dbReference type="RefSeq" id="WP_341369998.1">
    <property type="nucleotide sequence ID" value="NZ_JBBPCO010000003.1"/>
</dbReference>
<evidence type="ECO:0000256" key="3">
    <source>
        <dbReference type="ARBA" id="ARBA00024484"/>
    </source>
</evidence>
<dbReference type="GO" id="GO:0016874">
    <property type="term" value="F:ligase activity"/>
    <property type="evidence" value="ECO:0007669"/>
    <property type="project" value="UniProtKB-KW"/>
</dbReference>
<dbReference type="Pfam" id="PF00501">
    <property type="entry name" value="AMP-binding"/>
    <property type="match status" value="1"/>
</dbReference>
<sequence length="580" mass="63506">MNLARASSLPEALFARWSSAPQHTAALRPVAGGFEPISAGELAQLVREYAGGLLALGIRAGDRVALMAGNGPEWAMLDFAILSIGAVTVPIYPSYGLKETLFILEDSGASLLLLEGNVQLRMLGEPERCGLEKDRIYVMNPQAALQAGLANWDALRVHAPDADRLAGQLSRIQRDQLATLIYTSGTSGWPKGVMLTHGNILSNVEGFLALVPLYPEDRVLSFLPLSHAFERTTGHFGAYLVGVEVAYAQRPDTIVKDLPLARPTILVSVPRLFQVLYGRIMRDIGDRRGLTGGILRKGLHVGMHGREHGQPDSRWQRLLSGLIGRRARKQMGGRIRFLVSGGAPLPEEISAFFLDLKLPIVEGYGLTEASPVISLNPPGQIHPGSVGRVLPNLELRVAEDGEILVRGPSVMPAYWRNEAATREALVSGWLHTGDVGRVDQQGYLFITDRKKDLIVNSGGENVAPQKIEARLMSHPLVNQAVVFGDRRPYLVALIHPNQERLLEQLGAEADAEQISAAIRQAIQWSLKDLPAYEQVRNFHVLERPLSQEAGELTPTQKVKRRVLLEHFAAAIEALYTQRPG</sequence>
<dbReference type="InterPro" id="IPR045851">
    <property type="entry name" value="AMP-bd_C_sf"/>
</dbReference>
<dbReference type="SUPFAM" id="SSF56801">
    <property type="entry name" value="Acetyl-CoA synthetase-like"/>
    <property type="match status" value="1"/>
</dbReference>
<dbReference type="InterPro" id="IPR042099">
    <property type="entry name" value="ANL_N_sf"/>
</dbReference>
<keyword evidence="6" id="KW-1185">Reference proteome</keyword>
<keyword evidence="1" id="KW-0547">Nucleotide-binding</keyword>
<reference evidence="5 6" key="1">
    <citation type="submission" date="2024-04" db="EMBL/GenBank/DDBJ databases">
        <authorList>
            <person name="Abashina T."/>
            <person name="Shaikin A."/>
        </authorList>
    </citation>
    <scope>NUCLEOTIDE SEQUENCE [LARGE SCALE GENOMIC DNA]</scope>
    <source>
        <strain evidence="5 6">AAFK</strain>
    </source>
</reference>
<dbReference type="Gene3D" id="3.40.50.12780">
    <property type="entry name" value="N-terminal domain of ligase-like"/>
    <property type="match status" value="1"/>
</dbReference>
<keyword evidence="2" id="KW-0067">ATP-binding</keyword>
<dbReference type="Proteomes" id="UP001446205">
    <property type="component" value="Unassembled WGS sequence"/>
</dbReference>
<gene>
    <name evidence="5" type="ORF">WOB96_04055</name>
</gene>